<gene>
    <name evidence="5" type="ORF">IW256_003294</name>
</gene>
<evidence type="ECO:0000259" key="3">
    <source>
        <dbReference type="PROSITE" id="PS50914"/>
    </source>
</evidence>
<feature type="domain" description="CBS" evidence="4">
    <location>
        <begin position="84"/>
        <end position="139"/>
    </location>
</feature>
<name>A0A931GN63_9ACTN</name>
<proteinExistence type="predicted"/>
<dbReference type="Gene3D" id="3.10.580.10">
    <property type="entry name" value="CBS-domain"/>
    <property type="match status" value="1"/>
</dbReference>
<dbReference type="Pfam" id="PF00571">
    <property type="entry name" value="CBS"/>
    <property type="match status" value="2"/>
</dbReference>
<dbReference type="SUPFAM" id="SSF54631">
    <property type="entry name" value="CBS-domain pair"/>
    <property type="match status" value="1"/>
</dbReference>
<comment type="caution">
    <text evidence="5">The sequence shown here is derived from an EMBL/GenBank/DDBJ whole genome shotgun (WGS) entry which is preliminary data.</text>
</comment>
<evidence type="ECO:0000256" key="1">
    <source>
        <dbReference type="ARBA" id="ARBA00023122"/>
    </source>
</evidence>
<dbReference type="InterPro" id="IPR046342">
    <property type="entry name" value="CBS_dom_sf"/>
</dbReference>
<dbReference type="InterPro" id="IPR000644">
    <property type="entry name" value="CBS_dom"/>
</dbReference>
<dbReference type="Pfam" id="PF04972">
    <property type="entry name" value="BON"/>
    <property type="match status" value="1"/>
</dbReference>
<dbReference type="SMART" id="SM00116">
    <property type="entry name" value="CBS"/>
    <property type="match status" value="2"/>
</dbReference>
<dbReference type="AlphaFoldDB" id="A0A931GN63"/>
<dbReference type="Proteomes" id="UP000614047">
    <property type="component" value="Unassembled WGS sequence"/>
</dbReference>
<sequence length="206" mass="21427">MLIREVMTAPVVTLPRDATVRQAIRVLHEHDITAAPVVDRDGRLAGIVSEMDLLRGAFEADPRAFARPVAAPGGPPPRRVEEVMTARVRTARPNSDAAALADMMIRTGIKSVPVLDGTVLVGVVSRRDLIAVLARGDARVRDDVVAALAGHGAPGDGPWAVTVSDGVVELSGPADEAARRLAGVLARTVPGVTRVVVRGPAGQGSV</sequence>
<accession>A0A931GN63</accession>
<dbReference type="PANTHER" id="PTHR43080:SF2">
    <property type="entry name" value="CBS DOMAIN-CONTAINING PROTEIN"/>
    <property type="match status" value="1"/>
</dbReference>
<keyword evidence="6" id="KW-1185">Reference proteome</keyword>
<feature type="domain" description="CBS" evidence="4">
    <location>
        <begin position="7"/>
        <end position="65"/>
    </location>
</feature>
<dbReference type="PROSITE" id="PS50914">
    <property type="entry name" value="BON"/>
    <property type="match status" value="1"/>
</dbReference>
<dbReference type="PANTHER" id="PTHR43080">
    <property type="entry name" value="CBS DOMAIN-CONTAINING PROTEIN CBSX3, MITOCHONDRIAL"/>
    <property type="match status" value="1"/>
</dbReference>
<feature type="domain" description="BON" evidence="3">
    <location>
        <begin position="136"/>
        <end position="206"/>
    </location>
</feature>
<dbReference type="RefSeq" id="WP_197011817.1">
    <property type="nucleotide sequence ID" value="NZ_BAABES010000004.1"/>
</dbReference>
<keyword evidence="1 2" id="KW-0129">CBS domain</keyword>
<evidence type="ECO:0000313" key="5">
    <source>
        <dbReference type="EMBL" id="MBG6089181.1"/>
    </source>
</evidence>
<reference evidence="5" key="1">
    <citation type="submission" date="2020-11" db="EMBL/GenBank/DDBJ databases">
        <title>Sequencing the genomes of 1000 actinobacteria strains.</title>
        <authorList>
            <person name="Klenk H.-P."/>
        </authorList>
    </citation>
    <scope>NUCLEOTIDE SEQUENCE</scope>
    <source>
        <strain evidence="5">DSM 43175</strain>
    </source>
</reference>
<dbReference type="EMBL" id="JADOUA010000001">
    <property type="protein sequence ID" value="MBG6089181.1"/>
    <property type="molecule type" value="Genomic_DNA"/>
</dbReference>
<dbReference type="InterPro" id="IPR051257">
    <property type="entry name" value="Diverse_CBS-Domain"/>
</dbReference>
<evidence type="ECO:0000256" key="2">
    <source>
        <dbReference type="PROSITE-ProRule" id="PRU00703"/>
    </source>
</evidence>
<protein>
    <submittedName>
        <fullName evidence="5">CBS domain-containing protein</fullName>
    </submittedName>
</protein>
<evidence type="ECO:0000313" key="6">
    <source>
        <dbReference type="Proteomes" id="UP000614047"/>
    </source>
</evidence>
<organism evidence="5 6">
    <name type="scientific">Actinomadura viridis</name>
    <dbReference type="NCBI Taxonomy" id="58110"/>
    <lineage>
        <taxon>Bacteria</taxon>
        <taxon>Bacillati</taxon>
        <taxon>Actinomycetota</taxon>
        <taxon>Actinomycetes</taxon>
        <taxon>Streptosporangiales</taxon>
        <taxon>Thermomonosporaceae</taxon>
        <taxon>Actinomadura</taxon>
    </lineage>
</organism>
<evidence type="ECO:0000259" key="4">
    <source>
        <dbReference type="PROSITE" id="PS51371"/>
    </source>
</evidence>
<dbReference type="PROSITE" id="PS51371">
    <property type="entry name" value="CBS"/>
    <property type="match status" value="2"/>
</dbReference>
<dbReference type="InterPro" id="IPR007055">
    <property type="entry name" value="BON_dom"/>
</dbReference>